<gene>
    <name evidence="2" type="ORF">H6F99_20600</name>
</gene>
<evidence type="ECO:0000256" key="1">
    <source>
        <dbReference type="SAM" id="MobiDB-lite"/>
    </source>
</evidence>
<accession>A0ABR8C2F3</accession>
<evidence type="ECO:0000313" key="2">
    <source>
        <dbReference type="EMBL" id="MBD2280585.1"/>
    </source>
</evidence>
<proteinExistence type="predicted"/>
<feature type="region of interest" description="Disordered" evidence="1">
    <location>
        <begin position="49"/>
        <end position="68"/>
    </location>
</feature>
<dbReference type="EMBL" id="JACJQT010000066">
    <property type="protein sequence ID" value="MBD2280585.1"/>
    <property type="molecule type" value="Genomic_DNA"/>
</dbReference>
<keyword evidence="3" id="KW-1185">Reference proteome</keyword>
<dbReference type="Proteomes" id="UP000606721">
    <property type="component" value="Unassembled WGS sequence"/>
</dbReference>
<evidence type="ECO:0000313" key="3">
    <source>
        <dbReference type="Proteomes" id="UP000606721"/>
    </source>
</evidence>
<comment type="caution">
    <text evidence="2">The sequence shown here is derived from an EMBL/GenBank/DDBJ whole genome shotgun (WGS) entry which is preliminary data.</text>
</comment>
<dbReference type="RefSeq" id="WP_190384066.1">
    <property type="nucleotide sequence ID" value="NZ_JACJQT010000066.1"/>
</dbReference>
<protein>
    <submittedName>
        <fullName evidence="2">Uncharacterized protein</fullName>
    </submittedName>
</protein>
<organism evidence="2 3">
    <name type="scientific">Aphanizomenon flos-aquae FACHB-1040</name>
    <dbReference type="NCBI Taxonomy" id="2692887"/>
    <lineage>
        <taxon>Bacteria</taxon>
        <taxon>Bacillati</taxon>
        <taxon>Cyanobacteriota</taxon>
        <taxon>Cyanophyceae</taxon>
        <taxon>Nostocales</taxon>
        <taxon>Aphanizomenonaceae</taxon>
        <taxon>Aphanizomenon</taxon>
    </lineage>
</organism>
<name>A0ABR8C2F3_APHFL</name>
<feature type="region of interest" description="Disordered" evidence="1">
    <location>
        <begin position="13"/>
        <end position="34"/>
    </location>
</feature>
<sequence>MRKFNFLIAPPHPQTAIALPHPKQRSLSHTPNSDRIPTSLNAIALLKHPQKRSHSQHPQQAIALPTSPNSDSYGALRYRTPRIPKSDRIGKLIFLLNSVEIFIN</sequence>
<feature type="compositionally biased region" description="Polar residues" evidence="1">
    <location>
        <begin position="25"/>
        <end position="34"/>
    </location>
</feature>
<reference evidence="2 3" key="1">
    <citation type="journal article" date="2020" name="ISME J.">
        <title>Comparative genomics reveals insights into cyanobacterial evolution and habitat adaptation.</title>
        <authorList>
            <person name="Chen M.Y."/>
            <person name="Teng W.K."/>
            <person name="Zhao L."/>
            <person name="Hu C.X."/>
            <person name="Zhou Y.K."/>
            <person name="Han B.P."/>
            <person name="Song L.R."/>
            <person name="Shu W.S."/>
        </authorList>
    </citation>
    <scope>NUCLEOTIDE SEQUENCE [LARGE SCALE GENOMIC DNA]</scope>
    <source>
        <strain evidence="2 3">FACHB-1040</strain>
    </source>
</reference>